<dbReference type="PANTHER" id="PTHR46383:SF1">
    <property type="entry name" value="ASPARTATE AMINOTRANSFERASE"/>
    <property type="match status" value="1"/>
</dbReference>
<keyword evidence="5 7" id="KW-0808">Transferase</keyword>
<keyword evidence="4 7" id="KW-0032">Aminotransferase</keyword>
<comment type="subunit">
    <text evidence="3">Homodimer.</text>
</comment>
<dbReference type="InterPro" id="IPR004839">
    <property type="entry name" value="Aminotransferase_I/II_large"/>
</dbReference>
<evidence type="ECO:0000256" key="5">
    <source>
        <dbReference type="ARBA" id="ARBA00022679"/>
    </source>
</evidence>
<dbReference type="EC" id="2.6.1.-" evidence="7"/>
<reference evidence="9" key="1">
    <citation type="journal article" date="2020" name="mSystems">
        <title>Genome- and Community-Level Interaction Insights into Carbon Utilization and Element Cycling Functions of Hydrothermarchaeota in Hydrothermal Sediment.</title>
        <authorList>
            <person name="Zhou Z."/>
            <person name="Liu Y."/>
            <person name="Xu W."/>
            <person name="Pan J."/>
            <person name="Luo Z.H."/>
            <person name="Li M."/>
        </authorList>
    </citation>
    <scope>NUCLEOTIDE SEQUENCE [LARGE SCALE GENOMIC DNA]</scope>
    <source>
        <strain evidence="9">SpSt-885</strain>
    </source>
</reference>
<dbReference type="InterPro" id="IPR050596">
    <property type="entry name" value="AspAT/PAT-like"/>
</dbReference>
<dbReference type="Gene3D" id="3.40.640.10">
    <property type="entry name" value="Type I PLP-dependent aspartate aminotransferase-like (Major domain)"/>
    <property type="match status" value="1"/>
</dbReference>
<comment type="similarity">
    <text evidence="2 7">Belongs to the class-I pyridoxal-phosphate-dependent aminotransferase family.</text>
</comment>
<evidence type="ECO:0000256" key="1">
    <source>
        <dbReference type="ARBA" id="ARBA00001933"/>
    </source>
</evidence>
<dbReference type="GO" id="GO:0008483">
    <property type="term" value="F:transaminase activity"/>
    <property type="evidence" value="ECO:0007669"/>
    <property type="project" value="UniProtKB-KW"/>
</dbReference>
<name>A0A7J3SK14_9CREN</name>
<accession>A0A7J3SK14</accession>
<evidence type="ECO:0000259" key="8">
    <source>
        <dbReference type="Pfam" id="PF00155"/>
    </source>
</evidence>
<protein>
    <recommendedName>
        <fullName evidence="7">Aminotransferase</fullName>
        <ecNumber evidence="7">2.6.1.-</ecNumber>
    </recommendedName>
</protein>
<keyword evidence="6" id="KW-0663">Pyridoxal phosphate</keyword>
<evidence type="ECO:0000256" key="4">
    <source>
        <dbReference type="ARBA" id="ARBA00022576"/>
    </source>
</evidence>
<dbReference type="Gene3D" id="3.90.1150.10">
    <property type="entry name" value="Aspartate Aminotransferase, domain 1"/>
    <property type="match status" value="1"/>
</dbReference>
<evidence type="ECO:0000256" key="2">
    <source>
        <dbReference type="ARBA" id="ARBA00007441"/>
    </source>
</evidence>
<dbReference type="SUPFAM" id="SSF53383">
    <property type="entry name" value="PLP-dependent transferases"/>
    <property type="match status" value="1"/>
</dbReference>
<comment type="cofactor">
    <cofactor evidence="1 7">
        <name>pyridoxal 5'-phosphate</name>
        <dbReference type="ChEBI" id="CHEBI:597326"/>
    </cofactor>
</comment>
<dbReference type="EMBL" id="DTLS01000055">
    <property type="protein sequence ID" value="HGZ59981.1"/>
    <property type="molecule type" value="Genomic_DNA"/>
</dbReference>
<dbReference type="InterPro" id="IPR004838">
    <property type="entry name" value="NHTrfase_class1_PyrdxlP-BS"/>
</dbReference>
<dbReference type="GO" id="GO:0030170">
    <property type="term" value="F:pyridoxal phosphate binding"/>
    <property type="evidence" value="ECO:0007669"/>
    <property type="project" value="InterPro"/>
</dbReference>
<dbReference type="InterPro" id="IPR015422">
    <property type="entry name" value="PyrdxlP-dep_Trfase_small"/>
</dbReference>
<evidence type="ECO:0000256" key="7">
    <source>
        <dbReference type="RuleBase" id="RU000481"/>
    </source>
</evidence>
<evidence type="ECO:0000313" key="9">
    <source>
        <dbReference type="EMBL" id="HGZ59981.1"/>
    </source>
</evidence>
<organism evidence="9">
    <name type="scientific">Fervidicoccus fontis</name>
    <dbReference type="NCBI Taxonomy" id="683846"/>
    <lineage>
        <taxon>Archaea</taxon>
        <taxon>Thermoproteota</taxon>
        <taxon>Thermoprotei</taxon>
        <taxon>Fervidicoccales</taxon>
        <taxon>Fervidicoccaceae</taxon>
        <taxon>Fervidicoccus</taxon>
    </lineage>
</organism>
<evidence type="ECO:0000256" key="6">
    <source>
        <dbReference type="ARBA" id="ARBA00022898"/>
    </source>
</evidence>
<proteinExistence type="inferred from homology"/>
<sequence length="404" mass="45781">MWGCALRINYQLRELEGEQAFFFLSKAREVAKETGKEIISFGIGQPDFDTFSHIKEAAKRAIDEGKTGYTESAGIPELRETIANYLNKRYGAGVNYKNVLVTTGGKTAIFLAMVGVVQRDTEVLIVEPSYYAYGQVAKFLGARPIYVPLKWMGKDIGFELDLEEVKKRISPKTSAIVINNPDNPTGNVFEKEKIKALFDLARDHNLALISDEVYDYFVYDGDFFSVTQLGGWTENSVLIQSFSKTFSMTGWRLGYLAAKEELISLLDTMAVNLYSCAPNFVQWAGIEALNGDFSPTYKMISEFNERRKLLYNRLSEINGVEAYMPGGAFYMFPRIAEALKSTGMSIRDFVFRLLREKGVLVLPGNSFSSHYGEEFIRLSYATKREKIERGTELIKEFVEEHKKD</sequence>
<feature type="domain" description="Aminotransferase class I/classII large" evidence="8">
    <location>
        <begin position="37"/>
        <end position="391"/>
    </location>
</feature>
<gene>
    <name evidence="9" type="ORF">ENW83_02075</name>
</gene>
<dbReference type="GO" id="GO:0006520">
    <property type="term" value="P:amino acid metabolic process"/>
    <property type="evidence" value="ECO:0007669"/>
    <property type="project" value="InterPro"/>
</dbReference>
<evidence type="ECO:0000256" key="3">
    <source>
        <dbReference type="ARBA" id="ARBA00011738"/>
    </source>
</evidence>
<dbReference type="AlphaFoldDB" id="A0A7J3SK14"/>
<dbReference type="PROSITE" id="PS00105">
    <property type="entry name" value="AA_TRANSFER_CLASS_1"/>
    <property type="match status" value="1"/>
</dbReference>
<dbReference type="InterPro" id="IPR015424">
    <property type="entry name" value="PyrdxlP-dep_Trfase"/>
</dbReference>
<dbReference type="Pfam" id="PF00155">
    <property type="entry name" value="Aminotran_1_2"/>
    <property type="match status" value="1"/>
</dbReference>
<dbReference type="InterPro" id="IPR015421">
    <property type="entry name" value="PyrdxlP-dep_Trfase_major"/>
</dbReference>
<dbReference type="PANTHER" id="PTHR46383">
    <property type="entry name" value="ASPARTATE AMINOTRANSFERASE"/>
    <property type="match status" value="1"/>
</dbReference>
<dbReference type="CDD" id="cd00609">
    <property type="entry name" value="AAT_like"/>
    <property type="match status" value="1"/>
</dbReference>
<comment type="caution">
    <text evidence="9">The sequence shown here is derived from an EMBL/GenBank/DDBJ whole genome shotgun (WGS) entry which is preliminary data.</text>
</comment>